<sequence length="182" mass="20132">MAVAKLVAMGTRPNATRTFNVEGTTYSPLDGKIQDWPKGRMDVNLQMIAKIAALCNDAGIEQAGNHYVASGMPTEAALKVHQLVGSNTLCMSKFFLPFLCHKYNRSLENFLVMVEKMGLPGGSGTSSGYRDVLRCCQTWKKLERRIATLQFDRDRKSMGVIVSSSSGRKSLLVKTFPTLYMI</sequence>
<keyword evidence="2" id="KW-1185">Reference proteome</keyword>
<accession>A0ACC0H343</accession>
<reference evidence="1 2" key="1">
    <citation type="journal article" date="2022" name="Plant J.">
        <title>Chromosome-level genome of Camellia lanceoleosa provides a valuable resource for understanding genome evolution and self-incompatibility.</title>
        <authorList>
            <person name="Gong W."/>
            <person name="Xiao S."/>
            <person name="Wang L."/>
            <person name="Liao Z."/>
            <person name="Chang Y."/>
            <person name="Mo W."/>
            <person name="Hu G."/>
            <person name="Li W."/>
            <person name="Zhao G."/>
            <person name="Zhu H."/>
            <person name="Hu X."/>
            <person name="Ji K."/>
            <person name="Xiang X."/>
            <person name="Song Q."/>
            <person name="Yuan D."/>
            <person name="Jin S."/>
            <person name="Zhang L."/>
        </authorList>
    </citation>
    <scope>NUCLEOTIDE SEQUENCE [LARGE SCALE GENOMIC DNA]</scope>
    <source>
        <strain evidence="1">SQ_2022a</strain>
    </source>
</reference>
<evidence type="ECO:0000313" key="1">
    <source>
        <dbReference type="EMBL" id="KAI8007389.1"/>
    </source>
</evidence>
<protein>
    <submittedName>
        <fullName evidence="1">Calcium-transporting ATPase 1, endoplasmic reticulum-type</fullName>
    </submittedName>
</protein>
<dbReference type="Proteomes" id="UP001060215">
    <property type="component" value="Chromosome 7"/>
</dbReference>
<comment type="caution">
    <text evidence="1">The sequence shown here is derived from an EMBL/GenBank/DDBJ whole genome shotgun (WGS) entry which is preliminary data.</text>
</comment>
<organism evidence="1 2">
    <name type="scientific">Camellia lanceoleosa</name>
    <dbReference type="NCBI Taxonomy" id="1840588"/>
    <lineage>
        <taxon>Eukaryota</taxon>
        <taxon>Viridiplantae</taxon>
        <taxon>Streptophyta</taxon>
        <taxon>Embryophyta</taxon>
        <taxon>Tracheophyta</taxon>
        <taxon>Spermatophyta</taxon>
        <taxon>Magnoliopsida</taxon>
        <taxon>eudicotyledons</taxon>
        <taxon>Gunneridae</taxon>
        <taxon>Pentapetalae</taxon>
        <taxon>asterids</taxon>
        <taxon>Ericales</taxon>
        <taxon>Theaceae</taxon>
        <taxon>Camellia</taxon>
    </lineage>
</organism>
<evidence type="ECO:0000313" key="2">
    <source>
        <dbReference type="Proteomes" id="UP001060215"/>
    </source>
</evidence>
<proteinExistence type="predicted"/>
<dbReference type="EMBL" id="CM045764">
    <property type="protein sequence ID" value="KAI8007389.1"/>
    <property type="molecule type" value="Genomic_DNA"/>
</dbReference>
<name>A0ACC0H343_9ERIC</name>
<gene>
    <name evidence="1" type="ORF">LOK49_LG07G01614</name>
</gene>